<evidence type="ECO:0000256" key="3">
    <source>
        <dbReference type="RuleBase" id="RU003844"/>
    </source>
</evidence>
<evidence type="ECO:0000313" key="6">
    <source>
        <dbReference type="Proteomes" id="UP001497392"/>
    </source>
</evidence>
<comment type="similarity">
    <text evidence="1 3">Belongs to the OSBP family.</text>
</comment>
<evidence type="ECO:0000256" key="4">
    <source>
        <dbReference type="SAM" id="MobiDB-lite"/>
    </source>
</evidence>
<keyword evidence="2" id="KW-0597">Phosphoprotein</keyword>
<evidence type="ECO:0000256" key="2">
    <source>
        <dbReference type="ARBA" id="ARBA00022553"/>
    </source>
</evidence>
<accession>A0ABP1G679</accession>
<dbReference type="EMBL" id="CAXHTA020000012">
    <property type="protein sequence ID" value="CAL5225287.1"/>
    <property type="molecule type" value="Genomic_DNA"/>
</dbReference>
<dbReference type="Proteomes" id="UP001497392">
    <property type="component" value="Unassembled WGS sequence"/>
</dbReference>
<dbReference type="PROSITE" id="PS01013">
    <property type="entry name" value="OSBP"/>
    <property type="match status" value="1"/>
</dbReference>
<reference evidence="5 6" key="1">
    <citation type="submission" date="2024-06" db="EMBL/GenBank/DDBJ databases">
        <authorList>
            <person name="Kraege A."/>
            <person name="Thomma B."/>
        </authorList>
    </citation>
    <scope>NUCLEOTIDE SEQUENCE [LARGE SCALE GENOMIC DNA]</scope>
</reference>
<evidence type="ECO:0000256" key="1">
    <source>
        <dbReference type="ARBA" id="ARBA00008842"/>
    </source>
</evidence>
<dbReference type="Gene3D" id="2.40.160.120">
    <property type="match status" value="1"/>
</dbReference>
<evidence type="ECO:0000313" key="5">
    <source>
        <dbReference type="EMBL" id="CAL5225287.1"/>
    </source>
</evidence>
<feature type="region of interest" description="Disordered" evidence="4">
    <location>
        <begin position="413"/>
        <end position="445"/>
    </location>
</feature>
<sequence length="445" mass="49420">MAKLLRGGTGSASSFSSGGNLAALDGHGCNGGAFESSLSSEHAAYHDDTHSDDFEEAAETLLHPDAHEDGGMAMNNRALLEQQRAAIFELVREMGKQLLTGKINLVNMSMPVKMFEPRSYLQKLADVWVYSRMLSTAAAQEDPVLRMKWVLTWFVAGLQHAFQSWRKPFNPILGETWQATLGDGSNVYFEQISHHPPVSAFQLIGPDGEYQYVGYSQPEVQYKGNAVKTTAAGKRKITFRDGTVIDITYPKYYLRGILYTARPRGDITGTARFVDMRNRLCCEVEFGKQCGVEDRLLHRSDAISGSLFSFISEPKNASNGGLKERRSLGGLTNAITNALSITSSSSDKNLPVLKRQATFASCSGNWLSHLDWDGQRWWTRAEANSDSWHTDSRPLPSDSSFRRDLACLLEEPPNWQRAQAAKEELEQRQRADAKLRKEASRSAGA</sequence>
<feature type="compositionally biased region" description="Basic and acidic residues" evidence="4">
    <location>
        <begin position="420"/>
        <end position="445"/>
    </location>
</feature>
<dbReference type="PANTHER" id="PTHR10972:SF205">
    <property type="entry name" value="OXYSTEROL-BINDING PROTEIN 1"/>
    <property type="match status" value="1"/>
</dbReference>
<dbReference type="Pfam" id="PF01237">
    <property type="entry name" value="Oxysterol_BP"/>
    <property type="match status" value="1"/>
</dbReference>
<dbReference type="PANTHER" id="PTHR10972">
    <property type="entry name" value="OXYSTEROL-BINDING PROTEIN-RELATED"/>
    <property type="match status" value="1"/>
</dbReference>
<dbReference type="SUPFAM" id="SSF144000">
    <property type="entry name" value="Oxysterol-binding protein-like"/>
    <property type="match status" value="1"/>
</dbReference>
<gene>
    <name evidence="5" type="primary">g8086</name>
    <name evidence="5" type="ORF">VP750_LOCUS6946</name>
</gene>
<protein>
    <submittedName>
        <fullName evidence="5">G8086 protein</fullName>
    </submittedName>
</protein>
<name>A0ABP1G679_9CHLO</name>
<proteinExistence type="inferred from homology"/>
<dbReference type="InterPro" id="IPR018494">
    <property type="entry name" value="Oxysterol-bd_CS"/>
</dbReference>
<organism evidence="5 6">
    <name type="scientific">Coccomyxa viridis</name>
    <dbReference type="NCBI Taxonomy" id="1274662"/>
    <lineage>
        <taxon>Eukaryota</taxon>
        <taxon>Viridiplantae</taxon>
        <taxon>Chlorophyta</taxon>
        <taxon>core chlorophytes</taxon>
        <taxon>Trebouxiophyceae</taxon>
        <taxon>Trebouxiophyceae incertae sedis</taxon>
        <taxon>Coccomyxaceae</taxon>
        <taxon>Coccomyxa</taxon>
    </lineage>
</organism>
<dbReference type="InterPro" id="IPR037239">
    <property type="entry name" value="OSBP_sf"/>
</dbReference>
<dbReference type="InterPro" id="IPR000648">
    <property type="entry name" value="Oxysterol-bd"/>
</dbReference>
<keyword evidence="6" id="KW-1185">Reference proteome</keyword>
<comment type="caution">
    <text evidence="5">The sequence shown here is derived from an EMBL/GenBank/DDBJ whole genome shotgun (WGS) entry which is preliminary data.</text>
</comment>